<dbReference type="Proteomes" id="UP000320300">
    <property type="component" value="Unassembled WGS sequence"/>
</dbReference>
<accession>A0A521FUJ9</accession>
<dbReference type="InterPro" id="IPR041408">
    <property type="entry name" value="Hcp_Tssd"/>
</dbReference>
<dbReference type="EMBL" id="FXTN01000021">
    <property type="protein sequence ID" value="SMO99250.1"/>
    <property type="molecule type" value="Genomic_DNA"/>
</dbReference>
<keyword evidence="1" id="KW-0732">Signal</keyword>
<feature type="signal peptide" evidence="1">
    <location>
        <begin position="1"/>
        <end position="22"/>
    </location>
</feature>
<evidence type="ECO:0000313" key="2">
    <source>
        <dbReference type="EMBL" id="SMO99250.1"/>
    </source>
</evidence>
<dbReference type="OrthoDB" id="706657at2"/>
<proteinExistence type="predicted"/>
<protein>
    <submittedName>
        <fullName evidence="2">Uncharacterized protein</fullName>
    </submittedName>
</protein>
<dbReference type="RefSeq" id="WP_142531252.1">
    <property type="nucleotide sequence ID" value="NZ_CBCSJO010000020.1"/>
</dbReference>
<evidence type="ECO:0000256" key="1">
    <source>
        <dbReference type="SAM" id="SignalP"/>
    </source>
</evidence>
<dbReference type="Pfam" id="PF17642">
    <property type="entry name" value="TssD"/>
    <property type="match status" value="1"/>
</dbReference>
<keyword evidence="3" id="KW-1185">Reference proteome</keyword>
<evidence type="ECO:0000313" key="3">
    <source>
        <dbReference type="Proteomes" id="UP000320300"/>
    </source>
</evidence>
<name>A0A521FUJ9_9SPHI</name>
<organism evidence="2 3">
    <name type="scientific">Pedobacter westerhofensis</name>
    <dbReference type="NCBI Taxonomy" id="425512"/>
    <lineage>
        <taxon>Bacteria</taxon>
        <taxon>Pseudomonadati</taxon>
        <taxon>Bacteroidota</taxon>
        <taxon>Sphingobacteriia</taxon>
        <taxon>Sphingobacteriales</taxon>
        <taxon>Sphingobacteriaceae</taxon>
        <taxon>Pedobacter</taxon>
    </lineage>
</organism>
<gene>
    <name evidence="2" type="ORF">SAMN06265348_12120</name>
</gene>
<sequence>MKNISTFTFTFFLLLFTIGVSAQTDENRTKLQMMISFNGKSVVTELNSVSTSLSRIYDEAITIKAVKDSLKKELPSSYLKTFYFTIEAKKISDELLRVFARKQNKFDGTITMIDTFGKNPTRTIKFKQASLYSYSDQMSSMSYNDSYGSASISISCQEVSINGIVIEQ</sequence>
<dbReference type="GO" id="GO:0033104">
    <property type="term" value="C:type VI protein secretion system complex"/>
    <property type="evidence" value="ECO:0007669"/>
    <property type="project" value="InterPro"/>
</dbReference>
<feature type="chain" id="PRO_5021987319" evidence="1">
    <location>
        <begin position="23"/>
        <end position="168"/>
    </location>
</feature>
<reference evidence="2 3" key="1">
    <citation type="submission" date="2017-05" db="EMBL/GenBank/DDBJ databases">
        <authorList>
            <person name="Varghese N."/>
            <person name="Submissions S."/>
        </authorList>
    </citation>
    <scope>NUCLEOTIDE SEQUENCE [LARGE SCALE GENOMIC DNA]</scope>
    <source>
        <strain evidence="2 3">DSM 19036</strain>
    </source>
</reference>
<dbReference type="AlphaFoldDB" id="A0A521FUJ9"/>